<name>A0A1G6TZY5_9PSEU</name>
<feature type="domain" description="EF-hand" evidence="1">
    <location>
        <begin position="135"/>
        <end position="170"/>
    </location>
</feature>
<dbReference type="Pfam" id="PF13202">
    <property type="entry name" value="EF-hand_5"/>
    <property type="match status" value="1"/>
</dbReference>
<dbReference type="InterPro" id="IPR002048">
    <property type="entry name" value="EF_hand_dom"/>
</dbReference>
<accession>A0A1G6TZY5</accession>
<dbReference type="RefSeq" id="WP_091453263.1">
    <property type="nucleotide sequence ID" value="NZ_FMZZ01000010.1"/>
</dbReference>
<dbReference type="SUPFAM" id="SSF47473">
    <property type="entry name" value="EF-hand"/>
    <property type="match status" value="1"/>
</dbReference>
<keyword evidence="3" id="KW-1185">Reference proteome</keyword>
<organism evidence="2 3">
    <name type="scientific">Actinokineospora iranica</name>
    <dbReference type="NCBI Taxonomy" id="1271860"/>
    <lineage>
        <taxon>Bacteria</taxon>
        <taxon>Bacillati</taxon>
        <taxon>Actinomycetota</taxon>
        <taxon>Actinomycetes</taxon>
        <taxon>Pseudonocardiales</taxon>
        <taxon>Pseudonocardiaceae</taxon>
        <taxon>Actinokineospora</taxon>
    </lineage>
</organism>
<dbReference type="EMBL" id="FMZZ01000010">
    <property type="protein sequence ID" value="SDD34638.1"/>
    <property type="molecule type" value="Genomic_DNA"/>
</dbReference>
<dbReference type="CDD" id="cd00051">
    <property type="entry name" value="EFh"/>
    <property type="match status" value="1"/>
</dbReference>
<gene>
    <name evidence="2" type="ORF">SAMN05216174_11034</name>
</gene>
<proteinExistence type="predicted"/>
<evidence type="ECO:0000259" key="1">
    <source>
        <dbReference type="PROSITE" id="PS50222"/>
    </source>
</evidence>
<reference evidence="3" key="1">
    <citation type="submission" date="2016-10" db="EMBL/GenBank/DDBJ databases">
        <authorList>
            <person name="Varghese N."/>
            <person name="Submissions S."/>
        </authorList>
    </citation>
    <scope>NUCLEOTIDE SEQUENCE [LARGE SCALE GENOMIC DNA]</scope>
    <source>
        <strain evidence="3">IBRC-M 10403</strain>
    </source>
</reference>
<evidence type="ECO:0000313" key="2">
    <source>
        <dbReference type="EMBL" id="SDD34638.1"/>
    </source>
</evidence>
<dbReference type="Pfam" id="PF00036">
    <property type="entry name" value="EF-hand_1"/>
    <property type="match status" value="1"/>
</dbReference>
<dbReference type="Gene3D" id="1.10.238.10">
    <property type="entry name" value="EF-hand"/>
    <property type="match status" value="1"/>
</dbReference>
<dbReference type="GO" id="GO:0005509">
    <property type="term" value="F:calcium ion binding"/>
    <property type="evidence" value="ECO:0007669"/>
    <property type="project" value="InterPro"/>
</dbReference>
<dbReference type="InterPro" id="IPR011992">
    <property type="entry name" value="EF-hand-dom_pair"/>
</dbReference>
<dbReference type="AlphaFoldDB" id="A0A1G6TZY5"/>
<dbReference type="InterPro" id="IPR018247">
    <property type="entry name" value="EF_Hand_1_Ca_BS"/>
</dbReference>
<dbReference type="PROSITE" id="PS50222">
    <property type="entry name" value="EF_HAND_2"/>
    <property type="match status" value="1"/>
</dbReference>
<dbReference type="SMART" id="SM00054">
    <property type="entry name" value="EFh"/>
    <property type="match status" value="2"/>
</dbReference>
<dbReference type="PROSITE" id="PS00018">
    <property type="entry name" value="EF_HAND_1"/>
    <property type="match status" value="2"/>
</dbReference>
<protein>
    <submittedName>
        <fullName evidence="2">Ca2+-binding protein, EF-hand superfamily</fullName>
    </submittedName>
</protein>
<dbReference type="STRING" id="1271860.SAMN05216174_11034"/>
<sequence length="189" mass="20324">MSRSAFLEAKISHGFDRLDADGDGLLTEHDHVLMGQRAAASLGHQPGSHAEAGIVDAYVRVWRDLHLPHVPGGGDAITKDQFVESTLTLADDPATAQATLGALAEAFLAIADIDQDGRLSPTEFHSFQAGHFPDISEAETREAFQHLDRDGDGYLSAAEFVRTTIEYWASGDPDASGNWWLGRGPGQSD</sequence>
<dbReference type="OrthoDB" id="7356823at2"/>
<dbReference type="Proteomes" id="UP000199501">
    <property type="component" value="Unassembled WGS sequence"/>
</dbReference>
<evidence type="ECO:0000313" key="3">
    <source>
        <dbReference type="Proteomes" id="UP000199501"/>
    </source>
</evidence>